<dbReference type="GO" id="GO:0003723">
    <property type="term" value="F:RNA binding"/>
    <property type="evidence" value="ECO:0007669"/>
    <property type="project" value="InterPro"/>
</dbReference>
<dbReference type="Proteomes" id="UP000319732">
    <property type="component" value="Unassembled WGS sequence"/>
</dbReference>
<name>A0A545TZ13_9GAMM</name>
<evidence type="ECO:0000313" key="2">
    <source>
        <dbReference type="EMBL" id="TQV82460.1"/>
    </source>
</evidence>
<dbReference type="InterPro" id="IPR013422">
    <property type="entry name" value="CRISPR-assoc_prot_Cas5_N"/>
</dbReference>
<evidence type="ECO:0000256" key="1">
    <source>
        <dbReference type="ARBA" id="ARBA00023118"/>
    </source>
</evidence>
<keyword evidence="1" id="KW-0051">Antiviral defense</keyword>
<keyword evidence="3" id="KW-1185">Reference proteome</keyword>
<dbReference type="InterPro" id="IPR010147">
    <property type="entry name" value="CRISPR-assoc_prot_CasD"/>
</dbReference>
<dbReference type="GO" id="GO:0051607">
    <property type="term" value="P:defense response to virus"/>
    <property type="evidence" value="ECO:0007669"/>
    <property type="project" value="UniProtKB-KW"/>
</dbReference>
<proteinExistence type="predicted"/>
<dbReference type="InterPro" id="IPR021124">
    <property type="entry name" value="CRISPR-assoc_prot_Cas5"/>
</dbReference>
<gene>
    <name evidence="2" type="primary">cas5e</name>
    <name evidence="2" type="ORF">FKG94_06880</name>
</gene>
<dbReference type="NCBIfam" id="TIGR02593">
    <property type="entry name" value="CRISPR_cas5"/>
    <property type="match status" value="1"/>
</dbReference>
<protein>
    <submittedName>
        <fullName evidence="2">Type I-E CRISPR-associated protein Cas5/CasD</fullName>
    </submittedName>
</protein>
<organism evidence="2 3">
    <name type="scientific">Exilibacterium tricleocarpae</name>
    <dbReference type="NCBI Taxonomy" id="2591008"/>
    <lineage>
        <taxon>Bacteria</taxon>
        <taxon>Pseudomonadati</taxon>
        <taxon>Pseudomonadota</taxon>
        <taxon>Gammaproteobacteria</taxon>
        <taxon>Cellvibrionales</taxon>
        <taxon>Cellvibrionaceae</taxon>
        <taxon>Exilibacterium</taxon>
    </lineage>
</organism>
<dbReference type="Pfam" id="PF09704">
    <property type="entry name" value="Cas_Cas5d"/>
    <property type="match status" value="1"/>
</dbReference>
<reference evidence="2 3" key="1">
    <citation type="submission" date="2019-06" db="EMBL/GenBank/DDBJ databases">
        <title>Whole genome sequence for Cellvibrionaceae sp. R142.</title>
        <authorList>
            <person name="Wang G."/>
        </authorList>
    </citation>
    <scope>NUCLEOTIDE SEQUENCE [LARGE SCALE GENOMIC DNA]</scope>
    <source>
        <strain evidence="2 3">R142</strain>
    </source>
</reference>
<dbReference type="RefSeq" id="WP_142903476.1">
    <property type="nucleotide sequence ID" value="NZ_ML660090.1"/>
</dbReference>
<sequence length="246" mass="28534">MDGAYLVFQLYGPLASWGEIAVGEIRHSAMRPSKSAVMGLLAAGLGLRRDRQTELNNLYENFWVSSKVLAPGFFLEDYHTAEVAGEVRKVVHLTRKSELTRQPAHQLKTQLSRREYRCDALWLAAVHAREKDVGPGLEALQQALICPVFHLYLGRKSCPLALPLMPVIVKARGVKSAFDQYQRQRMEREKHLYKLLTRDYPCQYYWEHDDAELTPDQTLHRFDHPGDRLRWQFRERFEKLKVGESL</sequence>
<dbReference type="CDD" id="cd09756">
    <property type="entry name" value="Cas5_I-E"/>
    <property type="match status" value="1"/>
</dbReference>
<comment type="caution">
    <text evidence="2">The sequence shown here is derived from an EMBL/GenBank/DDBJ whole genome shotgun (WGS) entry which is preliminary data.</text>
</comment>
<dbReference type="OrthoDB" id="5704083at2"/>
<accession>A0A545TZ13</accession>
<dbReference type="AlphaFoldDB" id="A0A545TZ13"/>
<dbReference type="NCBIfam" id="TIGR01868">
    <property type="entry name" value="casD_Cas5e"/>
    <property type="match status" value="1"/>
</dbReference>
<dbReference type="Gene3D" id="3.30.70.2660">
    <property type="match status" value="1"/>
</dbReference>
<evidence type="ECO:0000313" key="3">
    <source>
        <dbReference type="Proteomes" id="UP000319732"/>
    </source>
</evidence>
<dbReference type="GO" id="GO:0043571">
    <property type="term" value="P:maintenance of CRISPR repeat elements"/>
    <property type="evidence" value="ECO:0007669"/>
    <property type="project" value="InterPro"/>
</dbReference>
<dbReference type="EMBL" id="VHSG01000007">
    <property type="protein sequence ID" value="TQV82460.1"/>
    <property type="molecule type" value="Genomic_DNA"/>
</dbReference>